<accession>A0A1L8SV88</accession>
<dbReference type="InterPro" id="IPR042001">
    <property type="entry name" value="Sortase_F"/>
</dbReference>
<dbReference type="InterPro" id="IPR023365">
    <property type="entry name" value="Sortase_dom-sf"/>
</dbReference>
<feature type="compositionally biased region" description="Low complexity" evidence="2">
    <location>
        <begin position="97"/>
        <end position="144"/>
    </location>
</feature>
<feature type="compositionally biased region" description="Polar residues" evidence="2">
    <location>
        <begin position="36"/>
        <end position="53"/>
    </location>
</feature>
<sequence length="300" mass="31614">MKEEANIPKGENGMGIFHKLLVVVALFLTSSGASVFGQSEQSAKGETSQTKIEQTIEESSESHKNEEAQTSQEKTTSSESPVLHSESAPTIEEATQETEPTSSSTETNEITSQPEETTPQVEVATEAEEVTAAAETETISEEPAVSTTTTQAVNEPIATPQAATQQAMQLKINGQLISYTNAGQGNGQAIIDANPNEVATWGGVPTQSGNDNANTHFIGHNPGIFNVLFSLQPGATISVADATGAISNYHVTQIVTVDDSGYAADGTDYWDQITGTGGGERITLQTCINDDYNLIVFANA</sequence>
<evidence type="ECO:0008006" key="5">
    <source>
        <dbReference type="Google" id="ProtNLM"/>
    </source>
</evidence>
<dbReference type="Pfam" id="PF04203">
    <property type="entry name" value="Sortase"/>
    <property type="match status" value="1"/>
</dbReference>
<feature type="compositionally biased region" description="Low complexity" evidence="2">
    <location>
        <begin position="68"/>
        <end position="80"/>
    </location>
</feature>
<evidence type="ECO:0000313" key="4">
    <source>
        <dbReference type="Proteomes" id="UP000183700"/>
    </source>
</evidence>
<feature type="region of interest" description="Disordered" evidence="2">
    <location>
        <begin position="36"/>
        <end position="150"/>
    </location>
</feature>
<name>A0A1L8SV88_9ENTE</name>
<evidence type="ECO:0000256" key="1">
    <source>
        <dbReference type="ARBA" id="ARBA00022801"/>
    </source>
</evidence>
<dbReference type="EMBL" id="JXKM01000004">
    <property type="protein sequence ID" value="OJG35905.1"/>
    <property type="molecule type" value="Genomic_DNA"/>
</dbReference>
<comment type="caution">
    <text evidence="3">The sequence shown here is derived from an EMBL/GenBank/DDBJ whole genome shotgun (WGS) entry which is preliminary data.</text>
</comment>
<keyword evidence="1" id="KW-0378">Hydrolase</keyword>
<dbReference type="Gene3D" id="2.40.260.10">
    <property type="entry name" value="Sortase"/>
    <property type="match status" value="1"/>
</dbReference>
<keyword evidence="4" id="KW-1185">Reference proteome</keyword>
<dbReference type="Proteomes" id="UP000183700">
    <property type="component" value="Unassembled WGS sequence"/>
</dbReference>
<dbReference type="CDD" id="cd05829">
    <property type="entry name" value="Sortase_F"/>
    <property type="match status" value="1"/>
</dbReference>
<proteinExistence type="predicted"/>
<dbReference type="AlphaFoldDB" id="A0A1L8SV88"/>
<dbReference type="SUPFAM" id="SSF63817">
    <property type="entry name" value="Sortase"/>
    <property type="match status" value="1"/>
</dbReference>
<evidence type="ECO:0000313" key="3">
    <source>
        <dbReference type="EMBL" id="OJG35905.1"/>
    </source>
</evidence>
<dbReference type="InterPro" id="IPR005754">
    <property type="entry name" value="Sortase"/>
</dbReference>
<protein>
    <recommendedName>
        <fullName evidence="5">Sortase</fullName>
    </recommendedName>
</protein>
<gene>
    <name evidence="3" type="ORF">RV00_GL002049</name>
</gene>
<dbReference type="STRING" id="319970.RV00_GL002049"/>
<dbReference type="GO" id="GO:0016787">
    <property type="term" value="F:hydrolase activity"/>
    <property type="evidence" value="ECO:0007669"/>
    <property type="project" value="UniProtKB-KW"/>
</dbReference>
<organism evidence="3 4">
    <name type="scientific">Enterococcus devriesei</name>
    <dbReference type="NCBI Taxonomy" id="319970"/>
    <lineage>
        <taxon>Bacteria</taxon>
        <taxon>Bacillati</taxon>
        <taxon>Bacillota</taxon>
        <taxon>Bacilli</taxon>
        <taxon>Lactobacillales</taxon>
        <taxon>Enterococcaceae</taxon>
        <taxon>Enterococcus</taxon>
    </lineage>
</organism>
<reference evidence="3 4" key="1">
    <citation type="submission" date="2014-12" db="EMBL/GenBank/DDBJ databases">
        <title>Draft genome sequences of 29 type strains of Enterococci.</title>
        <authorList>
            <person name="Zhong Z."/>
            <person name="Sun Z."/>
            <person name="Liu W."/>
            <person name="Zhang W."/>
            <person name="Zhang H."/>
        </authorList>
    </citation>
    <scope>NUCLEOTIDE SEQUENCE [LARGE SCALE GENOMIC DNA]</scope>
    <source>
        <strain evidence="3 4">DSM 22802</strain>
    </source>
</reference>
<evidence type="ECO:0000256" key="2">
    <source>
        <dbReference type="SAM" id="MobiDB-lite"/>
    </source>
</evidence>